<dbReference type="EMBL" id="LT629750">
    <property type="protein sequence ID" value="SDT56671.1"/>
    <property type="molecule type" value="Genomic_DNA"/>
</dbReference>
<evidence type="ECO:0000313" key="3">
    <source>
        <dbReference type="Proteomes" id="UP000243904"/>
    </source>
</evidence>
<feature type="region of interest" description="Disordered" evidence="1">
    <location>
        <begin position="91"/>
        <end position="113"/>
    </location>
</feature>
<protein>
    <submittedName>
        <fullName evidence="2">Uncharacterized protein</fullName>
    </submittedName>
</protein>
<organism evidence="2 3">
    <name type="scientific">Bradyrhizobium canariense</name>
    <dbReference type="NCBI Taxonomy" id="255045"/>
    <lineage>
        <taxon>Bacteria</taxon>
        <taxon>Pseudomonadati</taxon>
        <taxon>Pseudomonadota</taxon>
        <taxon>Alphaproteobacteria</taxon>
        <taxon>Hyphomicrobiales</taxon>
        <taxon>Nitrobacteraceae</taxon>
        <taxon>Bradyrhizobium</taxon>
    </lineage>
</organism>
<name>A0A1H2BEK5_9BRAD</name>
<evidence type="ECO:0000313" key="2">
    <source>
        <dbReference type="EMBL" id="SDT56671.1"/>
    </source>
</evidence>
<keyword evidence="3" id="KW-1185">Reference proteome</keyword>
<reference evidence="3" key="1">
    <citation type="submission" date="2016-10" db="EMBL/GenBank/DDBJ databases">
        <authorList>
            <person name="Varghese N."/>
            <person name="Submissions S."/>
        </authorList>
    </citation>
    <scope>NUCLEOTIDE SEQUENCE [LARGE SCALE GENOMIC DNA]</scope>
    <source>
        <strain evidence="3">GAS369</strain>
    </source>
</reference>
<accession>A0A1H2BEK5</accession>
<dbReference type="AlphaFoldDB" id="A0A1H2BEK5"/>
<gene>
    <name evidence="2" type="ORF">SAMN05444158_7096</name>
</gene>
<feature type="compositionally biased region" description="Basic residues" evidence="1">
    <location>
        <begin position="104"/>
        <end position="113"/>
    </location>
</feature>
<evidence type="ECO:0000256" key="1">
    <source>
        <dbReference type="SAM" id="MobiDB-lite"/>
    </source>
</evidence>
<proteinExistence type="predicted"/>
<dbReference type="Proteomes" id="UP000243904">
    <property type="component" value="Chromosome I"/>
</dbReference>
<sequence length="113" mass="12304">MDAVATEVRDVFVWTTVEFLSKHPHQSPDLRARMTKPRLAALAGLTPKEFKTAALEAGGSARSKVAARKLAIRRDFCARERGRIVPGAYGDAESRGVARASARLSRHPSPHSV</sequence>